<keyword evidence="4" id="KW-1185">Reference proteome</keyword>
<dbReference type="EMBL" id="AEMG01000015">
    <property type="protein sequence ID" value="EFW91427.1"/>
    <property type="molecule type" value="Genomic_DNA"/>
</dbReference>
<dbReference type="Proteomes" id="UP000003751">
    <property type="component" value="Unassembled WGS sequence"/>
</dbReference>
<dbReference type="RefSeq" id="WP_007981119.1">
    <property type="nucleotide sequence ID" value="NZ_AEMG01000015.1"/>
</dbReference>
<dbReference type="OrthoDB" id="375647at2157"/>
<evidence type="ECO:0000313" key="2">
    <source>
        <dbReference type="EMBL" id="SHL00718.1"/>
    </source>
</evidence>
<gene>
    <name evidence="2" type="ORF">SAMN05444342_2718</name>
    <name evidence="1" type="ORF">ZOD2009_15011</name>
</gene>
<reference evidence="4" key="3">
    <citation type="submission" date="2016-11" db="EMBL/GenBank/DDBJ databases">
        <authorList>
            <person name="Varghese N."/>
            <person name="Submissions S."/>
        </authorList>
    </citation>
    <scope>NUCLEOTIDE SEQUENCE [LARGE SCALE GENOMIC DNA]</scope>
    <source>
        <strain evidence="4">DX253</strain>
    </source>
</reference>
<evidence type="ECO:0000313" key="1">
    <source>
        <dbReference type="EMBL" id="EFW91427.1"/>
    </source>
</evidence>
<dbReference type="PATRIC" id="fig|797209.4.peg.2962"/>
<dbReference type="Proteomes" id="UP000184203">
    <property type="component" value="Unassembled WGS sequence"/>
</dbReference>
<protein>
    <submittedName>
        <fullName evidence="1">Uncharacterized protein</fullName>
    </submittedName>
</protein>
<organism evidence="1 3">
    <name type="scientific">Haladaptatus paucihalophilus DX253</name>
    <dbReference type="NCBI Taxonomy" id="797209"/>
    <lineage>
        <taxon>Archaea</taxon>
        <taxon>Methanobacteriati</taxon>
        <taxon>Methanobacteriota</taxon>
        <taxon>Stenosarchaea group</taxon>
        <taxon>Halobacteria</taxon>
        <taxon>Halobacteriales</taxon>
        <taxon>Haladaptataceae</taxon>
        <taxon>Haladaptatus</taxon>
    </lineage>
</organism>
<accession>E7QW14</accession>
<sequence length="160" mass="19284">MSRRIVVETARAERGEHQWLETFNDSPSHGDEYNAITSLSWNGPRENQVGVLRYGKLPKLDLPSYLNYWYYHLKWGLEKEGMVSRLYAPNIYETNAEYIEEYFPYVTVERVLERRGWQMRDERQLEDGRVRYTWTKPERRDSVAESAKRLMTRIRRKEAT</sequence>
<reference evidence="1 3" key="1">
    <citation type="journal article" date="2014" name="ISME J.">
        <title>Trehalose/2-sulfotrehalose biosynthesis and glycine-betaine uptake are widely spread mechanisms for osmoadaptation in the Halobacteriales.</title>
        <authorList>
            <person name="Youssef N.H."/>
            <person name="Savage-Ashlock K.N."/>
            <person name="McCully A.L."/>
            <person name="Luedtke B."/>
            <person name="Shaw E.I."/>
            <person name="Hoff W.D."/>
            <person name="Elshahed M.S."/>
        </authorList>
    </citation>
    <scope>NUCLEOTIDE SEQUENCE [LARGE SCALE GENOMIC DNA]</scope>
    <source>
        <strain evidence="1 3">DX253</strain>
    </source>
</reference>
<reference evidence="2" key="2">
    <citation type="submission" date="2016-11" db="EMBL/GenBank/DDBJ databases">
        <authorList>
            <person name="Jaros S."/>
            <person name="Januszkiewicz K."/>
            <person name="Wedrychowicz H."/>
        </authorList>
    </citation>
    <scope>NUCLEOTIDE SEQUENCE [LARGE SCALE GENOMIC DNA]</scope>
    <source>
        <strain evidence="2">DX253</strain>
    </source>
</reference>
<evidence type="ECO:0000313" key="4">
    <source>
        <dbReference type="Proteomes" id="UP000184203"/>
    </source>
</evidence>
<dbReference type="EMBL" id="FRAN01000004">
    <property type="protein sequence ID" value="SHL00718.1"/>
    <property type="molecule type" value="Genomic_DNA"/>
</dbReference>
<evidence type="ECO:0000313" key="3">
    <source>
        <dbReference type="Proteomes" id="UP000003751"/>
    </source>
</evidence>
<name>E7QW14_HALPU</name>
<proteinExistence type="predicted"/>
<dbReference type="AlphaFoldDB" id="E7QW14"/>